<evidence type="ECO:0000256" key="12">
    <source>
        <dbReference type="PROSITE-ProRule" id="PRU00146"/>
    </source>
</evidence>
<dbReference type="Pfam" id="PF01853">
    <property type="entry name" value="MOZ_SAS"/>
    <property type="match status" value="1"/>
</dbReference>
<evidence type="ECO:0000256" key="4">
    <source>
        <dbReference type="ARBA" id="ARBA00022679"/>
    </source>
</evidence>
<evidence type="ECO:0000256" key="5">
    <source>
        <dbReference type="ARBA" id="ARBA00022723"/>
    </source>
</evidence>
<evidence type="ECO:0000259" key="16">
    <source>
        <dbReference type="PROSITE" id="PS51726"/>
    </source>
</evidence>
<feature type="active site" description="Proton donor/acceptor" evidence="11">
    <location>
        <position position="512"/>
    </location>
</feature>
<dbReference type="InterPro" id="IPR001965">
    <property type="entry name" value="Znf_PHD"/>
</dbReference>
<feature type="region of interest" description="Disordered" evidence="14">
    <location>
        <begin position="144"/>
        <end position="192"/>
    </location>
</feature>
<keyword evidence="10 13" id="KW-0539">Nucleus</keyword>
<dbReference type="GO" id="GO:0006357">
    <property type="term" value="P:regulation of transcription by RNA polymerase II"/>
    <property type="evidence" value="ECO:0007669"/>
    <property type="project" value="TreeGrafter"/>
</dbReference>
<dbReference type="InterPro" id="IPR040706">
    <property type="entry name" value="Zf-MYST"/>
</dbReference>
<dbReference type="InterPro" id="IPR019786">
    <property type="entry name" value="Zinc_finger_PHD-type_CS"/>
</dbReference>
<evidence type="ECO:0000256" key="1">
    <source>
        <dbReference type="ARBA" id="ARBA00004123"/>
    </source>
</evidence>
<dbReference type="GO" id="GO:0008270">
    <property type="term" value="F:zinc ion binding"/>
    <property type="evidence" value="ECO:0007669"/>
    <property type="project" value="UniProtKB-KW"/>
</dbReference>
<dbReference type="GO" id="GO:0003712">
    <property type="term" value="F:transcription coregulator activity"/>
    <property type="evidence" value="ECO:0007669"/>
    <property type="project" value="TreeGrafter"/>
</dbReference>
<dbReference type="InterPro" id="IPR016181">
    <property type="entry name" value="Acyl_CoA_acyltransferase"/>
</dbReference>
<evidence type="ECO:0000259" key="15">
    <source>
        <dbReference type="PROSITE" id="PS50016"/>
    </source>
</evidence>
<name>A0A507D251_9FUNG</name>
<comment type="caution">
    <text evidence="17">The sequence shown here is derived from an EMBL/GenBank/DDBJ whole genome shotgun (WGS) entry which is preliminary data.</text>
</comment>
<dbReference type="Gene3D" id="3.30.60.60">
    <property type="entry name" value="N-acetyl transferase-like"/>
    <property type="match status" value="1"/>
</dbReference>
<evidence type="ECO:0000313" key="18">
    <source>
        <dbReference type="Proteomes" id="UP000317494"/>
    </source>
</evidence>
<evidence type="ECO:0000256" key="13">
    <source>
        <dbReference type="RuleBase" id="RU361211"/>
    </source>
</evidence>
<dbReference type="PANTHER" id="PTHR10615:SF161">
    <property type="entry name" value="HISTONE ACETYLTRANSFERASE KAT7"/>
    <property type="match status" value="1"/>
</dbReference>
<evidence type="ECO:0000256" key="3">
    <source>
        <dbReference type="ARBA" id="ARBA00013184"/>
    </source>
</evidence>
<evidence type="ECO:0000256" key="10">
    <source>
        <dbReference type="ARBA" id="ARBA00023242"/>
    </source>
</evidence>
<keyword evidence="4" id="KW-0808">Transferase</keyword>
<dbReference type="PROSITE" id="PS01359">
    <property type="entry name" value="ZF_PHD_1"/>
    <property type="match status" value="1"/>
</dbReference>
<reference evidence="17 18" key="1">
    <citation type="journal article" date="2019" name="Sci. Rep.">
        <title>Comparative genomics of chytrid fungi reveal insights into the obligate biotrophic and pathogenic lifestyle of Synchytrium endobioticum.</title>
        <authorList>
            <person name="van de Vossenberg B.T.L.H."/>
            <person name="Warris S."/>
            <person name="Nguyen H.D.T."/>
            <person name="van Gent-Pelzer M.P.E."/>
            <person name="Joly D.L."/>
            <person name="van de Geest H.C."/>
            <person name="Bonants P.J.M."/>
            <person name="Smith D.S."/>
            <person name="Levesque C.A."/>
            <person name="van der Lee T.A.J."/>
        </authorList>
    </citation>
    <scope>NUCLEOTIDE SEQUENCE [LARGE SCALE GENOMIC DNA]</scope>
    <source>
        <strain evidence="17 18">MB42</strain>
    </source>
</reference>
<evidence type="ECO:0000256" key="14">
    <source>
        <dbReference type="SAM" id="MobiDB-lite"/>
    </source>
</evidence>
<dbReference type="EC" id="2.3.1.48" evidence="3 13"/>
<dbReference type="PANTHER" id="PTHR10615">
    <property type="entry name" value="HISTONE ACETYLTRANSFERASE"/>
    <property type="match status" value="1"/>
</dbReference>
<dbReference type="GO" id="GO:0031507">
    <property type="term" value="P:heterochromatin formation"/>
    <property type="evidence" value="ECO:0007669"/>
    <property type="project" value="UniProtKB-ARBA"/>
</dbReference>
<feature type="compositionally biased region" description="Basic and acidic residues" evidence="14">
    <location>
        <begin position="627"/>
        <end position="637"/>
    </location>
</feature>
<organism evidence="17 18">
    <name type="scientific">Synchytrium endobioticum</name>
    <dbReference type="NCBI Taxonomy" id="286115"/>
    <lineage>
        <taxon>Eukaryota</taxon>
        <taxon>Fungi</taxon>
        <taxon>Fungi incertae sedis</taxon>
        <taxon>Chytridiomycota</taxon>
        <taxon>Chytridiomycota incertae sedis</taxon>
        <taxon>Chytridiomycetes</taxon>
        <taxon>Synchytriales</taxon>
        <taxon>Synchytriaceae</taxon>
        <taxon>Synchytrium</taxon>
    </lineage>
</organism>
<protein>
    <recommendedName>
        <fullName evidence="3 13">Histone acetyltransferase</fullName>
        <ecNumber evidence="3 13">2.3.1.48</ecNumber>
    </recommendedName>
</protein>
<dbReference type="Pfam" id="PF00628">
    <property type="entry name" value="PHD"/>
    <property type="match status" value="1"/>
</dbReference>
<keyword evidence="18" id="KW-1185">Reference proteome</keyword>
<dbReference type="InterPro" id="IPR013083">
    <property type="entry name" value="Znf_RING/FYVE/PHD"/>
</dbReference>
<keyword evidence="6 12" id="KW-0863">Zinc-finger</keyword>
<dbReference type="VEuPathDB" id="FungiDB:SeMB42_g03967"/>
<dbReference type="GO" id="GO:0004402">
    <property type="term" value="F:histone acetyltransferase activity"/>
    <property type="evidence" value="ECO:0007669"/>
    <property type="project" value="InterPro"/>
</dbReference>
<evidence type="ECO:0000256" key="7">
    <source>
        <dbReference type="ARBA" id="ARBA00022833"/>
    </source>
</evidence>
<comment type="subcellular location">
    <subcellularLocation>
        <location evidence="1 13">Nucleus</location>
    </subcellularLocation>
</comment>
<comment type="similarity">
    <text evidence="2 13">Belongs to the MYST (SAS/MOZ) family.</text>
</comment>
<accession>A0A507D251</accession>
<dbReference type="FunFam" id="3.40.630.30:FF:000001">
    <property type="entry name" value="Histone acetyltransferase"/>
    <property type="match status" value="1"/>
</dbReference>
<evidence type="ECO:0000256" key="8">
    <source>
        <dbReference type="ARBA" id="ARBA00022853"/>
    </source>
</evidence>
<dbReference type="InterPro" id="IPR002717">
    <property type="entry name" value="HAT_MYST-type"/>
</dbReference>
<dbReference type="FunFam" id="3.30.60.60:FF:000001">
    <property type="entry name" value="Histone acetyltransferase"/>
    <property type="match status" value="1"/>
</dbReference>
<feature type="region of interest" description="Disordered" evidence="14">
    <location>
        <begin position="207"/>
        <end position="329"/>
    </location>
</feature>
<keyword evidence="7" id="KW-0862">Zinc</keyword>
<dbReference type="InterPro" id="IPR050603">
    <property type="entry name" value="MYST_HAT"/>
</dbReference>
<gene>
    <name evidence="17" type="ORF">SeMB42_g03967</name>
</gene>
<keyword evidence="5" id="KW-0479">Metal-binding</keyword>
<feature type="compositionally biased region" description="Pro residues" evidence="14">
    <location>
        <begin position="182"/>
        <end position="192"/>
    </location>
</feature>
<dbReference type="STRING" id="286115.A0A507D251"/>
<sequence>MVQLRQKVASESETIAARVAREKKNAPAPIKCGICQCVDAFTTMHDPRLLLICSTCGLSAHPCCLTSDEITDDMVDTLRSYPFQCADCRTCEACRTSDNEELLFFCDSCLRAYHTYCLFPPLDKAPTEEWICSICKQQQETSALKSRKRANGTADASRRVKRKKDHTDPDKSTETTVLVTIPTPPPPILASPPPIIIQTVSKPIPTPSISAMSLKPPLVPPPNQPNSLPKRSNNGPSLQQKSAKIPTIKLTLKSTPPTSVSKPPTKVATDDESESIPEFFYGGKLTGDQADTKKGTPHKKDRRRFEFARETSNASLPPPAEVAAQGAKANDGNETAGILKIKHIQFGDYEIDTWFAAPYPEEFHQQQKLFLCEYCLKYMKSSYMLGRHKLKCPLTHPPGDEIYKDRIISIFEVDGRKNKIYCQNLCLLVKMFLDHKTLYYDVEPFLFYVMTEKDDSGHHFVGYFSKEKRSAANYNLSCIMTLPIHQRKGYGNFLIDFSYLLSKKEGKSGSPEKPLSDLGLLSYRNYWRTVLMQELAGNPTILSIQELSQKTCITIDDIVSTLTNMDMLVKNAFGDYVIRFNADLVHKQLDHLARKNYATVKPDLLRWSPFLFKAAQPLPLAEEEVEESLHAEDDHGYEGCSNKQEVGDGDERESNSRNGHRSATATPSPTSSARRRR</sequence>
<dbReference type="Pfam" id="PF17772">
    <property type="entry name" value="zf-MYST"/>
    <property type="match status" value="1"/>
</dbReference>
<dbReference type="GO" id="GO:1990467">
    <property type="term" value="C:NuA3a histone acetyltransferase complex"/>
    <property type="evidence" value="ECO:0007669"/>
    <property type="project" value="TreeGrafter"/>
</dbReference>
<dbReference type="SMART" id="SM00249">
    <property type="entry name" value="PHD"/>
    <property type="match status" value="2"/>
</dbReference>
<evidence type="ECO:0000256" key="11">
    <source>
        <dbReference type="PIRSR" id="PIRSR602717-51"/>
    </source>
</evidence>
<evidence type="ECO:0000313" key="17">
    <source>
        <dbReference type="EMBL" id="TPX45543.1"/>
    </source>
</evidence>
<dbReference type="PROSITE" id="PS51726">
    <property type="entry name" value="MYST_HAT"/>
    <property type="match status" value="1"/>
</dbReference>
<dbReference type="InterPro" id="IPR011011">
    <property type="entry name" value="Znf_FYVE_PHD"/>
</dbReference>
<dbReference type="Gene3D" id="3.40.630.30">
    <property type="match status" value="1"/>
</dbReference>
<dbReference type="SUPFAM" id="SSF57903">
    <property type="entry name" value="FYVE/PHD zinc finger"/>
    <property type="match status" value="1"/>
</dbReference>
<dbReference type="InterPro" id="IPR019787">
    <property type="entry name" value="Znf_PHD-finger"/>
</dbReference>
<feature type="region of interest" description="Disordered" evidence="14">
    <location>
        <begin position="623"/>
        <end position="677"/>
    </location>
</feature>
<dbReference type="SUPFAM" id="SSF55729">
    <property type="entry name" value="Acyl-CoA N-acyltransferases (Nat)"/>
    <property type="match status" value="1"/>
</dbReference>
<proteinExistence type="inferred from homology"/>
<evidence type="ECO:0000256" key="9">
    <source>
        <dbReference type="ARBA" id="ARBA00022990"/>
    </source>
</evidence>
<feature type="domain" description="PHD-type" evidence="15">
    <location>
        <begin position="88"/>
        <end position="138"/>
    </location>
</feature>
<dbReference type="EMBL" id="QEAN01000151">
    <property type="protein sequence ID" value="TPX45543.1"/>
    <property type="molecule type" value="Genomic_DNA"/>
</dbReference>
<evidence type="ECO:0000256" key="6">
    <source>
        <dbReference type="ARBA" id="ARBA00022771"/>
    </source>
</evidence>
<evidence type="ECO:0000256" key="2">
    <source>
        <dbReference type="ARBA" id="ARBA00010107"/>
    </source>
</evidence>
<dbReference type="InterPro" id="IPR036388">
    <property type="entry name" value="WH-like_DNA-bd_sf"/>
</dbReference>
<dbReference type="Proteomes" id="UP000317494">
    <property type="component" value="Unassembled WGS sequence"/>
</dbReference>
<dbReference type="GO" id="GO:0003682">
    <property type="term" value="F:chromatin binding"/>
    <property type="evidence" value="ECO:0007669"/>
    <property type="project" value="TreeGrafter"/>
</dbReference>
<dbReference type="Gene3D" id="1.10.10.10">
    <property type="entry name" value="Winged helix-like DNA-binding domain superfamily/Winged helix DNA-binding domain"/>
    <property type="match status" value="1"/>
</dbReference>
<keyword evidence="9" id="KW-0007">Acetylation</keyword>
<comment type="catalytic activity">
    <reaction evidence="13">
        <text>L-lysyl-[protein] + acetyl-CoA = N(6)-acetyl-L-lysyl-[protein] + CoA + H(+)</text>
        <dbReference type="Rhea" id="RHEA:45948"/>
        <dbReference type="Rhea" id="RHEA-COMP:9752"/>
        <dbReference type="Rhea" id="RHEA-COMP:10731"/>
        <dbReference type="ChEBI" id="CHEBI:15378"/>
        <dbReference type="ChEBI" id="CHEBI:29969"/>
        <dbReference type="ChEBI" id="CHEBI:57287"/>
        <dbReference type="ChEBI" id="CHEBI:57288"/>
        <dbReference type="ChEBI" id="CHEBI:61930"/>
        <dbReference type="EC" id="2.3.1.48"/>
    </reaction>
</comment>
<keyword evidence="8" id="KW-0156">Chromatin regulator</keyword>
<dbReference type="GO" id="GO:0005634">
    <property type="term" value="C:nucleus"/>
    <property type="evidence" value="ECO:0007669"/>
    <property type="project" value="UniProtKB-SubCell"/>
</dbReference>
<dbReference type="AlphaFoldDB" id="A0A507D251"/>
<dbReference type="PROSITE" id="PS50016">
    <property type="entry name" value="ZF_PHD_2"/>
    <property type="match status" value="1"/>
</dbReference>
<feature type="domain" description="MYST-type HAT" evidence="16">
    <location>
        <begin position="336"/>
        <end position="609"/>
    </location>
</feature>
<feature type="compositionally biased region" description="Low complexity" evidence="14">
    <location>
        <begin position="661"/>
        <end position="677"/>
    </location>
</feature>
<dbReference type="Gene3D" id="3.30.40.10">
    <property type="entry name" value="Zinc/RING finger domain, C3HC4 (zinc finger)"/>
    <property type="match status" value="1"/>
</dbReference>
<feature type="compositionally biased region" description="Polar residues" evidence="14">
    <location>
        <begin position="231"/>
        <end position="242"/>
    </location>
</feature>
<feature type="compositionally biased region" description="Low complexity" evidence="14">
    <location>
        <begin position="250"/>
        <end position="267"/>
    </location>
</feature>